<comment type="caution">
    <text evidence="2">The sequence shown here is derived from an EMBL/GenBank/DDBJ whole genome shotgun (WGS) entry which is preliminary data.</text>
</comment>
<name>A0A0F5PNW7_9THEO</name>
<dbReference type="EMBL" id="ABXP02000036">
    <property type="protein sequence ID" value="KKC30338.1"/>
    <property type="molecule type" value="Genomic_DNA"/>
</dbReference>
<sequence length="50" mass="5669">MVSCWIAVKKGGEEMPEEKGVGFVAGWFWIFIIILLILLFVPGIIVFEKN</sequence>
<keyword evidence="1" id="KW-0812">Transmembrane</keyword>
<feature type="transmembrane region" description="Helical" evidence="1">
    <location>
        <begin position="26"/>
        <end position="47"/>
    </location>
</feature>
<protein>
    <submittedName>
        <fullName evidence="2">Uncharacterized protein</fullName>
    </submittedName>
</protein>
<organism evidence="2 3">
    <name type="scientific">Caldanaerobacter subterraneus subsp. pacificus DSM 12653</name>
    <dbReference type="NCBI Taxonomy" id="391606"/>
    <lineage>
        <taxon>Bacteria</taxon>
        <taxon>Bacillati</taxon>
        <taxon>Bacillota</taxon>
        <taxon>Clostridia</taxon>
        <taxon>Thermoanaerobacterales</taxon>
        <taxon>Thermoanaerobacteraceae</taxon>
        <taxon>Caldanaerobacter</taxon>
    </lineage>
</organism>
<keyword evidence="1" id="KW-0472">Membrane</keyword>
<evidence type="ECO:0000256" key="1">
    <source>
        <dbReference type="SAM" id="Phobius"/>
    </source>
</evidence>
<proteinExistence type="predicted"/>
<evidence type="ECO:0000313" key="3">
    <source>
        <dbReference type="Proteomes" id="UP000010146"/>
    </source>
</evidence>
<accession>A0A0F5PNW7</accession>
<reference evidence="3" key="3">
    <citation type="submission" date="2015-02" db="EMBL/GenBank/DDBJ databases">
        <title>Genome analysis of three genomes within the thermophilic hydrogenogenic bacterial species Caldanaerobacter subterraneus.</title>
        <authorList>
            <person name="Sant'Anna F.H."/>
            <person name="Lebedinsky A."/>
            <person name="Sokolova T."/>
            <person name="Robb F.T."/>
            <person name="Gonzalez J.M."/>
        </authorList>
    </citation>
    <scope>NUCLEOTIDE SEQUENCE [LARGE SCALE GENOMIC DNA]</scope>
    <source>
        <strain evidence="3">DSM 12653</strain>
    </source>
</reference>
<evidence type="ECO:0000313" key="2">
    <source>
        <dbReference type="EMBL" id="KKC30338.1"/>
    </source>
</evidence>
<dbReference type="AlphaFoldDB" id="A0A0F5PNW7"/>
<reference evidence="2 3" key="2">
    <citation type="journal article" date="2015" name="BMC Genomics">
        <title>Analysis of three genomes within the thermophilic bacterial species Caldanaerobacter subterraneus with a focus on carbon monoxide dehydrogenase evolution and hydrolase diversity.</title>
        <authorList>
            <person name="Sant'Anna F.H."/>
            <person name="Lebedinsky A.V."/>
            <person name="Sokolova T.G."/>
            <person name="Robb F.T."/>
            <person name="Gonzalez J.M."/>
        </authorList>
    </citation>
    <scope>NUCLEOTIDE SEQUENCE [LARGE SCALE GENOMIC DNA]</scope>
    <source>
        <strain evidence="2 3">DSM 12653</strain>
    </source>
</reference>
<keyword evidence="1" id="KW-1133">Transmembrane helix</keyword>
<gene>
    <name evidence="2" type="ORF">CDSM653_00594</name>
</gene>
<reference evidence="2 3" key="1">
    <citation type="submission" date="2008-07" db="EMBL/GenBank/DDBJ databases">
        <authorList>
            <person name="Gonzalez J."/>
            <person name="Sokolova T."/>
            <person name="Ferriera S."/>
            <person name="Johnson J."/>
            <person name="Kravitz S."/>
            <person name="Beeson K."/>
            <person name="Sutton G."/>
            <person name="Rogers Y.-H."/>
            <person name="Friedman R."/>
            <person name="Frazier M."/>
            <person name="Venter J.C."/>
        </authorList>
    </citation>
    <scope>NUCLEOTIDE SEQUENCE [LARGE SCALE GENOMIC DNA]</scope>
    <source>
        <strain evidence="2 3">DSM 12653</strain>
    </source>
</reference>
<dbReference type="Proteomes" id="UP000010146">
    <property type="component" value="Unassembled WGS sequence"/>
</dbReference>